<dbReference type="InterPro" id="IPR023393">
    <property type="entry name" value="START-like_dom_sf"/>
</dbReference>
<protein>
    <submittedName>
        <fullName evidence="2">SRPBCC family protein</fullName>
    </submittedName>
</protein>
<comment type="caution">
    <text evidence="2">The sequence shown here is derived from an EMBL/GenBank/DDBJ whole genome shotgun (WGS) entry which is preliminary data.</text>
</comment>
<dbReference type="Gene3D" id="3.30.530.20">
    <property type="match status" value="1"/>
</dbReference>
<evidence type="ECO:0000259" key="1">
    <source>
        <dbReference type="Pfam" id="PF03364"/>
    </source>
</evidence>
<dbReference type="SUPFAM" id="SSF55961">
    <property type="entry name" value="Bet v1-like"/>
    <property type="match status" value="1"/>
</dbReference>
<evidence type="ECO:0000313" key="3">
    <source>
        <dbReference type="Proteomes" id="UP001140293"/>
    </source>
</evidence>
<reference evidence="2" key="2">
    <citation type="journal article" date="2022" name="BMC Genomics">
        <title>Comparative genome analysis of mycobacteria focusing on tRNA and non-coding RNA.</title>
        <authorList>
            <person name="Behra P.R.K."/>
            <person name="Pettersson B.M.F."/>
            <person name="Ramesh M."/>
            <person name="Das S."/>
            <person name="Dasgupta S."/>
            <person name="Kirsebom L.A."/>
        </authorList>
    </citation>
    <scope>NUCLEOTIDE SEQUENCE</scope>
    <source>
        <strain evidence="2">DSM 44615</strain>
    </source>
</reference>
<organism evidence="2 3">
    <name type="scientific">[Mycobacterium] manitobense</name>
    <dbReference type="NCBI Taxonomy" id="190147"/>
    <lineage>
        <taxon>Bacteria</taxon>
        <taxon>Bacillati</taxon>
        <taxon>Actinomycetota</taxon>
        <taxon>Actinomycetes</taxon>
        <taxon>Mycobacteriales</taxon>
        <taxon>Mycobacteriaceae</taxon>
        <taxon>Mycolicibacterium</taxon>
    </lineage>
</organism>
<accession>A0A9X2YBV8</accession>
<gene>
    <name evidence="2" type="ORF">H7I41_17565</name>
</gene>
<dbReference type="EMBL" id="JACKSJ010000148">
    <property type="protein sequence ID" value="MCV7171727.1"/>
    <property type="molecule type" value="Genomic_DNA"/>
</dbReference>
<proteinExistence type="predicted"/>
<keyword evidence="3" id="KW-1185">Reference proteome</keyword>
<name>A0A9X2YBV8_9MYCO</name>
<dbReference type="CDD" id="cd07819">
    <property type="entry name" value="SRPBCC_2"/>
    <property type="match status" value="1"/>
</dbReference>
<dbReference type="Proteomes" id="UP001140293">
    <property type="component" value="Unassembled WGS sequence"/>
</dbReference>
<feature type="domain" description="Coenzyme Q-binding protein COQ10 START" evidence="1">
    <location>
        <begin position="11"/>
        <end position="136"/>
    </location>
</feature>
<dbReference type="PANTHER" id="PTHR39683:SF4">
    <property type="entry name" value="COENZYME Q-BINDING PROTEIN COQ10 START DOMAIN-CONTAINING PROTEIN"/>
    <property type="match status" value="1"/>
</dbReference>
<dbReference type="InterPro" id="IPR005031">
    <property type="entry name" value="COQ10_START"/>
</dbReference>
<evidence type="ECO:0000313" key="2">
    <source>
        <dbReference type="EMBL" id="MCV7171727.1"/>
    </source>
</evidence>
<sequence>MAVTMRREVIIEAGVEEILDVMLDLESLPQWSPAHKSSEVLDRDDRGRPLRSRATVQTVGITDETEIALTYHEDGYGWTLVSSTWQRSQDARYTLVPQGDRTLVRFEVTVDPVMPMPGFMLKRAAKGVIDTATDGLRSRVLAVRKRGK</sequence>
<reference evidence="2" key="1">
    <citation type="submission" date="2020-07" db="EMBL/GenBank/DDBJ databases">
        <authorList>
            <person name="Pettersson B.M.F."/>
            <person name="Behra P.R.K."/>
            <person name="Ramesh M."/>
            <person name="Das S."/>
            <person name="Dasgupta S."/>
            <person name="Kirsebom L.A."/>
        </authorList>
    </citation>
    <scope>NUCLEOTIDE SEQUENCE</scope>
    <source>
        <strain evidence="2">DSM 44615</strain>
    </source>
</reference>
<dbReference type="PANTHER" id="PTHR39683">
    <property type="entry name" value="CONSERVED PROTEIN TB16.3"/>
    <property type="match status" value="1"/>
</dbReference>
<dbReference type="RefSeq" id="WP_264013912.1">
    <property type="nucleotide sequence ID" value="NZ_JACKSJ010000148.1"/>
</dbReference>
<dbReference type="Pfam" id="PF03364">
    <property type="entry name" value="Polyketide_cyc"/>
    <property type="match status" value="1"/>
</dbReference>
<dbReference type="AlphaFoldDB" id="A0A9X2YBV8"/>